<keyword evidence="2" id="KW-1185">Reference proteome</keyword>
<reference evidence="1" key="1">
    <citation type="submission" date="2022-10" db="EMBL/GenBank/DDBJ databases">
        <title>Culturing micro-colonial fungi from biological soil crusts in the Mojave desert and describing Neophaeococcomyces mojavensis, and introducing the new genera and species Taxawa tesnikishii.</title>
        <authorList>
            <person name="Kurbessoian T."/>
            <person name="Stajich J.E."/>
        </authorList>
    </citation>
    <scope>NUCLEOTIDE SEQUENCE</scope>
    <source>
        <strain evidence="1">JES_112</strain>
    </source>
</reference>
<accession>A0ACC3AH56</accession>
<sequence>MTSANSVKFGRSPSSKQGSRLHGRITKDDVRSAGLRRWNGRQRITTDWLNLYQEPELCFPSGDILVYLRQPGQSSRGPAFRIHSDTLKSRGFQSLLDRCVTRPSWPTSRDCLLNSCPGCDKHGSATELYIPAPATASVDAVFDHHITTRNFFAWLYDLPLAGRTLGVSLVALKERIDQHRSARDRELTKSEVISFAESQGYLDFRECVDHALAALMLADRLQQEDLWVDAFVHAVGMSHRDITTSLEYSALNEKTKNLIFETRLEMDVRLARASLSIETFFGDDLSGNFLGLSQTARDHFDRFRSFLHAFYIEKYGFWPPAGFSTEASRYSIYKSLYSDFRSLYHHLVDEDCSANTTDMSGLGGVCIVQNIQAFDSRHGFETLPKPLPRLPKEPTTTNARGAPILSRRKSWNPISQKRIDRETKKRLRAQALIDASNRDMNLMVCPLVRRYSEYESKSINDDLEPVSWIDGRKVRWILIYAILQTLVSIMAAPKLVRNTEGLSYSLCCHIPKQMPWASKVPVKNKGNKELAPDIDYLHTNASTGNLDTRASNTPERKGRRLSMPTRINSTTVRASSVPRTDSLRRLLSKRRKTPYDEQPPVPSPPSQPFCEILVHGYGNGLNEVELRGKKSMTFPTPEQIQRRNSLVPDMEEVPCVDKQDDRQMPHDSLSEDDVPALSTSSSATVSRETSNASTTSKATKDSDELVTPVDDKSMTHLIDILKATAIDTPPQVHIESYTYDEIDGLPGSIHINTKTWDEILG</sequence>
<dbReference type="Proteomes" id="UP001172386">
    <property type="component" value="Unassembled WGS sequence"/>
</dbReference>
<comment type="caution">
    <text evidence="1">The sequence shown here is derived from an EMBL/GenBank/DDBJ whole genome shotgun (WGS) entry which is preliminary data.</text>
</comment>
<protein>
    <submittedName>
        <fullName evidence="1">Uncharacterized protein</fullName>
    </submittedName>
</protein>
<proteinExistence type="predicted"/>
<evidence type="ECO:0000313" key="2">
    <source>
        <dbReference type="Proteomes" id="UP001172386"/>
    </source>
</evidence>
<dbReference type="EMBL" id="JAPDRQ010000018">
    <property type="protein sequence ID" value="KAJ9662079.1"/>
    <property type="molecule type" value="Genomic_DNA"/>
</dbReference>
<organism evidence="1 2">
    <name type="scientific">Neophaeococcomyces mojaviensis</name>
    <dbReference type="NCBI Taxonomy" id="3383035"/>
    <lineage>
        <taxon>Eukaryota</taxon>
        <taxon>Fungi</taxon>
        <taxon>Dikarya</taxon>
        <taxon>Ascomycota</taxon>
        <taxon>Pezizomycotina</taxon>
        <taxon>Eurotiomycetes</taxon>
        <taxon>Chaetothyriomycetidae</taxon>
        <taxon>Chaetothyriales</taxon>
        <taxon>Chaetothyriales incertae sedis</taxon>
        <taxon>Neophaeococcomyces</taxon>
    </lineage>
</organism>
<evidence type="ECO:0000313" key="1">
    <source>
        <dbReference type="EMBL" id="KAJ9662079.1"/>
    </source>
</evidence>
<name>A0ACC3AH56_9EURO</name>
<gene>
    <name evidence="1" type="ORF">H2198_001621</name>
</gene>